<dbReference type="GO" id="GO:0005506">
    <property type="term" value="F:iron ion binding"/>
    <property type="evidence" value="ECO:0007669"/>
    <property type="project" value="InterPro"/>
</dbReference>
<dbReference type="GO" id="GO:0016020">
    <property type="term" value="C:membrane"/>
    <property type="evidence" value="ECO:0007669"/>
    <property type="project" value="GOC"/>
</dbReference>
<evidence type="ECO:0000256" key="6">
    <source>
        <dbReference type="ARBA" id="ARBA00023136"/>
    </source>
</evidence>
<keyword evidence="2 7" id="KW-0812">Transmembrane</keyword>
<dbReference type="GO" id="GO:0050479">
    <property type="term" value="F:glyceryl-ether monooxygenase activity"/>
    <property type="evidence" value="ECO:0007669"/>
    <property type="project" value="TreeGrafter"/>
</dbReference>
<feature type="transmembrane region" description="Helical" evidence="7">
    <location>
        <begin position="38"/>
        <end position="66"/>
    </location>
</feature>
<evidence type="ECO:0000256" key="3">
    <source>
        <dbReference type="ARBA" id="ARBA00022989"/>
    </source>
</evidence>
<evidence type="ECO:0000256" key="2">
    <source>
        <dbReference type="ARBA" id="ARBA00022692"/>
    </source>
</evidence>
<feature type="transmembrane region" description="Helical" evidence="7">
    <location>
        <begin position="131"/>
        <end position="150"/>
    </location>
</feature>
<dbReference type="Proteomes" id="UP000594464">
    <property type="component" value="Chromosome"/>
</dbReference>
<evidence type="ECO:0000313" key="9">
    <source>
        <dbReference type="EMBL" id="QPJ66699.1"/>
    </source>
</evidence>
<organism evidence="9 10">
    <name type="scientific">Candidatus Nitrohelix vancouverensis</name>
    <dbReference type="NCBI Taxonomy" id="2705534"/>
    <lineage>
        <taxon>Bacteria</taxon>
        <taxon>Pseudomonadati</taxon>
        <taxon>Nitrospinota/Tectimicrobiota group</taxon>
        <taxon>Nitrospinota</taxon>
        <taxon>Nitrospinia</taxon>
        <taxon>Nitrospinales</taxon>
        <taxon>Nitrospinaceae</taxon>
        <taxon>Candidatus Nitrohelix</taxon>
    </lineage>
</organism>
<dbReference type="InterPro" id="IPR006694">
    <property type="entry name" value="Fatty_acid_hydroxylase"/>
</dbReference>
<keyword evidence="4" id="KW-0560">Oxidoreductase</keyword>
<dbReference type="EMBL" id="CP048620">
    <property type="protein sequence ID" value="QPJ66699.1"/>
    <property type="molecule type" value="Genomic_DNA"/>
</dbReference>
<keyword evidence="3 7" id="KW-1133">Transmembrane helix</keyword>
<evidence type="ECO:0000256" key="1">
    <source>
        <dbReference type="ARBA" id="ARBA00004127"/>
    </source>
</evidence>
<evidence type="ECO:0000256" key="4">
    <source>
        <dbReference type="ARBA" id="ARBA00023002"/>
    </source>
</evidence>
<evidence type="ECO:0000313" key="10">
    <source>
        <dbReference type="Proteomes" id="UP000594464"/>
    </source>
</evidence>
<reference evidence="10" key="1">
    <citation type="submission" date="2020-02" db="EMBL/GenBank/DDBJ databases">
        <title>Genomic and physiological characterization of two novel Nitrospinaceae genera.</title>
        <authorList>
            <person name="Mueller A.J."/>
            <person name="Jung M.-Y."/>
            <person name="Strachan C.R."/>
            <person name="Herbold C.W."/>
            <person name="Kirkegaard R.H."/>
            <person name="Daims H."/>
        </authorList>
    </citation>
    <scope>NUCLEOTIDE SEQUENCE [LARGE SCALE GENOMIC DNA]</scope>
</reference>
<accession>A0A7T0C4Y5</accession>
<evidence type="ECO:0000259" key="8">
    <source>
        <dbReference type="Pfam" id="PF04116"/>
    </source>
</evidence>
<name>A0A7T0C4Y5_9BACT</name>
<dbReference type="PANTHER" id="PTHR21624:SF1">
    <property type="entry name" value="ALKYLGLYCEROL MONOOXYGENASE"/>
    <property type="match status" value="1"/>
</dbReference>
<dbReference type="PANTHER" id="PTHR21624">
    <property type="entry name" value="STEROL DESATURASE-RELATED PROTEIN"/>
    <property type="match status" value="1"/>
</dbReference>
<keyword evidence="5" id="KW-0443">Lipid metabolism</keyword>
<sequence length="271" mass="30882">MDVQAIRFYIFLGVFVLMVILEALIPRHRTVDSKLRRFGINLGITGVNIVIARVLLGAAAVGAAQFAENQGWGILNWTEFPPMVELVFAVVFMDFMIYVQHVVVHMIPFFWRFHIVHHSDLDLDVSSGLRFHPVEIIASMLFKIILVLGLGPSPLAVLAFEAILNGMAMFSHSNIKLPDHVDRALRKVIVTPDMHRIHHSVEVNETNSNYGFNLSIWDRFLGTYIPEGKRPQPEIVIGVQQFRRPSEVGFTELLKMPFELHNPRYFSGDLR</sequence>
<comment type="subcellular location">
    <subcellularLocation>
        <location evidence="1">Endomembrane system</location>
        <topology evidence="1">Multi-pass membrane protein</topology>
    </subcellularLocation>
</comment>
<protein>
    <submittedName>
        <fullName evidence="9">Sterol desaturase family protein</fullName>
    </submittedName>
</protein>
<feature type="domain" description="Fatty acid hydroxylase" evidence="8">
    <location>
        <begin position="87"/>
        <end position="223"/>
    </location>
</feature>
<dbReference type="KEGG" id="nva:G3M78_15330"/>
<evidence type="ECO:0000256" key="5">
    <source>
        <dbReference type="ARBA" id="ARBA00023098"/>
    </source>
</evidence>
<feature type="transmembrane region" description="Helical" evidence="7">
    <location>
        <begin position="86"/>
        <end position="111"/>
    </location>
</feature>
<dbReference type="Pfam" id="PF04116">
    <property type="entry name" value="FA_hydroxylase"/>
    <property type="match status" value="1"/>
</dbReference>
<gene>
    <name evidence="9" type="ORF">G3M78_15330</name>
</gene>
<proteinExistence type="predicted"/>
<feature type="transmembrane region" description="Helical" evidence="7">
    <location>
        <begin position="6"/>
        <end position="26"/>
    </location>
</feature>
<dbReference type="GO" id="GO:0012505">
    <property type="term" value="C:endomembrane system"/>
    <property type="evidence" value="ECO:0007669"/>
    <property type="project" value="UniProtKB-SubCell"/>
</dbReference>
<evidence type="ECO:0000256" key="7">
    <source>
        <dbReference type="SAM" id="Phobius"/>
    </source>
</evidence>
<dbReference type="AlphaFoldDB" id="A0A7T0C4Y5"/>
<dbReference type="InterPro" id="IPR051689">
    <property type="entry name" value="Sterol_desaturase/TMEM195"/>
</dbReference>
<dbReference type="GO" id="GO:0008610">
    <property type="term" value="P:lipid biosynthetic process"/>
    <property type="evidence" value="ECO:0007669"/>
    <property type="project" value="InterPro"/>
</dbReference>
<dbReference type="GO" id="GO:0006643">
    <property type="term" value="P:membrane lipid metabolic process"/>
    <property type="evidence" value="ECO:0007669"/>
    <property type="project" value="TreeGrafter"/>
</dbReference>
<keyword evidence="6 7" id="KW-0472">Membrane</keyword>